<dbReference type="Proteomes" id="UP001460072">
    <property type="component" value="Unassembled WGS sequence"/>
</dbReference>
<keyword evidence="3" id="KW-1185">Reference proteome</keyword>
<feature type="domain" description="DUF6265" evidence="1">
    <location>
        <begin position="31"/>
        <end position="141"/>
    </location>
</feature>
<dbReference type="RefSeq" id="WP_342696311.1">
    <property type="nucleotide sequence ID" value="NZ_JBCGDO010000014.1"/>
</dbReference>
<comment type="caution">
    <text evidence="2">The sequence shown here is derived from an EMBL/GenBank/DDBJ whole genome shotgun (WGS) entry which is preliminary data.</text>
</comment>
<gene>
    <name evidence="2" type="ORF">WFZ85_10830</name>
</gene>
<dbReference type="InterPro" id="IPR046232">
    <property type="entry name" value="DUF6265"/>
</dbReference>
<name>A0ABU9N975_9FLAO</name>
<dbReference type="Pfam" id="PF19780">
    <property type="entry name" value="DUF6265"/>
    <property type="match status" value="1"/>
</dbReference>
<dbReference type="EMBL" id="JBCGDO010000014">
    <property type="protein sequence ID" value="MEM0543110.1"/>
    <property type="molecule type" value="Genomic_DNA"/>
</dbReference>
<evidence type="ECO:0000259" key="1">
    <source>
        <dbReference type="Pfam" id="PF19780"/>
    </source>
</evidence>
<evidence type="ECO:0000313" key="2">
    <source>
        <dbReference type="EMBL" id="MEM0543110.1"/>
    </source>
</evidence>
<proteinExistence type="predicted"/>
<evidence type="ECO:0000313" key="3">
    <source>
        <dbReference type="Proteomes" id="UP001460072"/>
    </source>
</evidence>
<reference evidence="2 3" key="1">
    <citation type="submission" date="2024-03" db="EMBL/GenBank/DDBJ databases">
        <title>Two novel species of the genus Flavobacterium exhibiting potentially degradation of complex polysaccharides.</title>
        <authorList>
            <person name="Lian X."/>
        </authorList>
    </citation>
    <scope>NUCLEOTIDE SEQUENCE [LARGE SCALE GENOMIC DNA]</scope>
    <source>
        <strain evidence="3">j3</strain>
    </source>
</reference>
<protein>
    <submittedName>
        <fullName evidence="2">DUF6265 family protein</fullName>
    </submittedName>
</protein>
<organism evidence="2 3">
    <name type="scientific">Flavobacterium aureirubrum</name>
    <dbReference type="NCBI Taxonomy" id="3133147"/>
    <lineage>
        <taxon>Bacteria</taxon>
        <taxon>Pseudomonadati</taxon>
        <taxon>Bacteroidota</taxon>
        <taxon>Flavobacteriia</taxon>
        <taxon>Flavobacteriales</taxon>
        <taxon>Flavobacteriaceae</taxon>
        <taxon>Flavobacterium</taxon>
    </lineage>
</organism>
<accession>A0ABU9N975</accession>
<sequence>MKPFFGIILLAFLLSCQNKEKKNFEQLEKMNWLIGSWERLMPEGLLTETWTQENDSTFIGKSYFIINNKDTVHSEQIELKVQQEVLVYSATVKGQNNDEPVDFKLNSDTDNAFSFENLKHDYPQKIVYKKVNETSLIATISGKQQGKQTQESYPMRKK</sequence>
<dbReference type="PROSITE" id="PS51257">
    <property type="entry name" value="PROKAR_LIPOPROTEIN"/>
    <property type="match status" value="1"/>
</dbReference>